<organism evidence="1 2">
    <name type="scientific">Paractinoplanes hotanensis</name>
    <dbReference type="NCBI Taxonomy" id="2906497"/>
    <lineage>
        <taxon>Bacteria</taxon>
        <taxon>Bacillati</taxon>
        <taxon>Actinomycetota</taxon>
        <taxon>Actinomycetes</taxon>
        <taxon>Micromonosporales</taxon>
        <taxon>Micromonosporaceae</taxon>
        <taxon>Paractinoplanes</taxon>
    </lineage>
</organism>
<reference evidence="1 2" key="1">
    <citation type="submission" date="2022-06" db="EMBL/GenBank/DDBJ databases">
        <title>Actinoplanes abujensis sp. nov., isolated from Nigerian arid soil.</title>
        <authorList>
            <person name="Ding P."/>
        </authorList>
    </citation>
    <scope>NUCLEOTIDE SEQUENCE [LARGE SCALE GENOMIC DNA]</scope>
    <source>
        <strain evidence="2">TRM88002</strain>
    </source>
</reference>
<dbReference type="RefSeq" id="WP_251800676.1">
    <property type="nucleotide sequence ID" value="NZ_JAMQOL010000036.1"/>
</dbReference>
<name>A0ABT0Y4C0_9ACTN</name>
<gene>
    <name evidence="1" type="ORF">LXN57_25265</name>
</gene>
<protein>
    <submittedName>
        <fullName evidence="1">Uncharacterized protein</fullName>
    </submittedName>
</protein>
<keyword evidence="2" id="KW-1185">Reference proteome</keyword>
<dbReference type="EMBL" id="JAMQOL010000036">
    <property type="protein sequence ID" value="MCM4080889.1"/>
    <property type="molecule type" value="Genomic_DNA"/>
</dbReference>
<comment type="caution">
    <text evidence="1">The sequence shown here is derived from an EMBL/GenBank/DDBJ whole genome shotgun (WGS) entry which is preliminary data.</text>
</comment>
<proteinExistence type="predicted"/>
<sequence length="92" mass="10007">MGRVPTDRGFVTITELPDGSKNVEIFAGRTGSTLTSLFARHSGVDDVAVTPGTPLTRTGSVRTSQEVCEVYWDEEEQRLTVRRPVAMPGLIS</sequence>
<dbReference type="Proteomes" id="UP001523216">
    <property type="component" value="Unassembled WGS sequence"/>
</dbReference>
<evidence type="ECO:0000313" key="2">
    <source>
        <dbReference type="Proteomes" id="UP001523216"/>
    </source>
</evidence>
<evidence type="ECO:0000313" key="1">
    <source>
        <dbReference type="EMBL" id="MCM4080889.1"/>
    </source>
</evidence>
<accession>A0ABT0Y4C0</accession>